<name>A0A8S1QVM3_9CILI</name>
<dbReference type="GO" id="GO:0008270">
    <property type="term" value="F:zinc ion binding"/>
    <property type="evidence" value="ECO:0007669"/>
    <property type="project" value="UniProtKB-KW"/>
</dbReference>
<keyword evidence="1" id="KW-0862">Zinc</keyword>
<comment type="caution">
    <text evidence="4">The sequence shown here is derived from an EMBL/GenBank/DDBJ whole genome shotgun (WGS) entry which is preliminary data.</text>
</comment>
<gene>
    <name evidence="4" type="ORF">PSON_ATCC_30995.1.T1180128</name>
</gene>
<evidence type="ECO:0000256" key="2">
    <source>
        <dbReference type="SAM" id="MobiDB-lite"/>
    </source>
</evidence>
<proteinExistence type="predicted"/>
<keyword evidence="1" id="KW-0863">Zinc-finger</keyword>
<feature type="region of interest" description="Disordered" evidence="2">
    <location>
        <begin position="97"/>
        <end position="136"/>
    </location>
</feature>
<keyword evidence="5" id="KW-1185">Reference proteome</keyword>
<dbReference type="EMBL" id="CAJJDN010000118">
    <property type="protein sequence ID" value="CAD8118757.1"/>
    <property type="molecule type" value="Genomic_DNA"/>
</dbReference>
<evidence type="ECO:0000313" key="5">
    <source>
        <dbReference type="Proteomes" id="UP000692954"/>
    </source>
</evidence>
<dbReference type="PROSITE" id="PS50157">
    <property type="entry name" value="ZINC_FINGER_C2H2_2"/>
    <property type="match status" value="1"/>
</dbReference>
<dbReference type="OrthoDB" id="294353at2759"/>
<dbReference type="AlphaFoldDB" id="A0A8S1QVM3"/>
<protein>
    <recommendedName>
        <fullName evidence="3">C2H2-type domain-containing protein</fullName>
    </recommendedName>
</protein>
<dbReference type="Proteomes" id="UP000692954">
    <property type="component" value="Unassembled WGS sequence"/>
</dbReference>
<accession>A0A8S1QVM3</accession>
<reference evidence="4" key="1">
    <citation type="submission" date="2021-01" db="EMBL/GenBank/DDBJ databases">
        <authorList>
            <consortium name="Genoscope - CEA"/>
            <person name="William W."/>
        </authorList>
    </citation>
    <scope>NUCLEOTIDE SEQUENCE</scope>
</reference>
<feature type="domain" description="C2H2-type" evidence="3">
    <location>
        <begin position="88"/>
        <end position="116"/>
    </location>
</feature>
<organism evidence="4 5">
    <name type="scientific">Paramecium sonneborni</name>
    <dbReference type="NCBI Taxonomy" id="65129"/>
    <lineage>
        <taxon>Eukaryota</taxon>
        <taxon>Sar</taxon>
        <taxon>Alveolata</taxon>
        <taxon>Ciliophora</taxon>
        <taxon>Intramacronucleata</taxon>
        <taxon>Oligohymenophorea</taxon>
        <taxon>Peniculida</taxon>
        <taxon>Parameciidae</taxon>
        <taxon>Paramecium</taxon>
    </lineage>
</organism>
<keyword evidence="1" id="KW-0479">Metal-binding</keyword>
<feature type="compositionally biased region" description="Basic and acidic residues" evidence="2">
    <location>
        <begin position="111"/>
        <end position="134"/>
    </location>
</feature>
<sequence>MNNNTLTLYKEETILEELDIDQLTFSQTHLFSLNENITQKIQKFQIFNPQHQATLGLIRLDGKIKFDIALTIHHKNISKNKQIQSDPLQCPICKKKFSSPQAVGGHSSRTHPNESEKYQSKVAKREERKHELQRTRQLQNIVQNDLEFL</sequence>
<evidence type="ECO:0000313" key="4">
    <source>
        <dbReference type="EMBL" id="CAD8118757.1"/>
    </source>
</evidence>
<dbReference type="PROSITE" id="PS00028">
    <property type="entry name" value="ZINC_FINGER_C2H2_1"/>
    <property type="match status" value="1"/>
</dbReference>
<evidence type="ECO:0000259" key="3">
    <source>
        <dbReference type="PROSITE" id="PS50157"/>
    </source>
</evidence>
<evidence type="ECO:0000256" key="1">
    <source>
        <dbReference type="PROSITE-ProRule" id="PRU00042"/>
    </source>
</evidence>
<dbReference type="InterPro" id="IPR013087">
    <property type="entry name" value="Znf_C2H2_type"/>
</dbReference>